<proteinExistence type="predicted"/>
<accession>A0A2S0WBQ9</accession>
<evidence type="ECO:0000313" key="1">
    <source>
        <dbReference type="EMBL" id="AWB83190.1"/>
    </source>
</evidence>
<organism evidence="1 2">
    <name type="scientific">Corynebacterium liangguodongii</name>
    <dbReference type="NCBI Taxonomy" id="2079535"/>
    <lineage>
        <taxon>Bacteria</taxon>
        <taxon>Bacillati</taxon>
        <taxon>Actinomycetota</taxon>
        <taxon>Actinomycetes</taxon>
        <taxon>Mycobacteriales</taxon>
        <taxon>Corynebacteriaceae</taxon>
        <taxon>Corynebacterium</taxon>
    </lineage>
</organism>
<dbReference type="RefSeq" id="WP_108403186.1">
    <property type="nucleotide sequence ID" value="NZ_CP026948.1"/>
</dbReference>
<dbReference type="EMBL" id="CP026948">
    <property type="protein sequence ID" value="AWB83190.1"/>
    <property type="molecule type" value="Genomic_DNA"/>
</dbReference>
<keyword evidence="2" id="KW-1185">Reference proteome</keyword>
<gene>
    <name evidence="1" type="ORF">C3E79_00755</name>
</gene>
<dbReference type="AlphaFoldDB" id="A0A2S0WBQ9"/>
<protein>
    <submittedName>
        <fullName evidence="1">Uncharacterized protein</fullName>
    </submittedName>
</protein>
<evidence type="ECO:0000313" key="2">
    <source>
        <dbReference type="Proteomes" id="UP000244754"/>
    </source>
</evidence>
<sequence>MELFYRLASLVVLAPGLRKGNIDGYGPRAALTDRADFITDVRLLSDKNGAFTAYSGTQVATDVLVFCSREDRQGPTERTEHFLTTAELEINGQTFRMNKLFADHPENILGTPRAATGRFRAQLAFDAGTTTSLPEQGSARLTADTAIS</sequence>
<dbReference type="OrthoDB" id="9814088at2"/>
<dbReference type="Proteomes" id="UP000244754">
    <property type="component" value="Chromosome"/>
</dbReference>
<reference evidence="2" key="1">
    <citation type="submission" date="2018-01" db="EMBL/GenBank/DDBJ databases">
        <authorList>
            <person name="Li J."/>
        </authorList>
    </citation>
    <scope>NUCLEOTIDE SEQUENCE [LARGE SCALE GENOMIC DNA]</scope>
    <source>
        <strain evidence="2">2184</strain>
    </source>
</reference>
<dbReference type="KEGG" id="clia:C3E79_00755"/>
<name>A0A2S0WBQ9_9CORY</name>